<dbReference type="InterPro" id="IPR003599">
    <property type="entry name" value="Ig_sub"/>
</dbReference>
<dbReference type="PANTHER" id="PTHR22576">
    <property type="entry name" value="MUCOSA ASSOCIATED LYMPHOID TISSUE LYMPHOMA TRANSLOCATION PROTEIN 1/PARACASPASE"/>
    <property type="match status" value="1"/>
</dbReference>
<evidence type="ECO:0000259" key="2">
    <source>
        <dbReference type="PROSITE" id="PS50835"/>
    </source>
</evidence>
<reference evidence="3" key="1">
    <citation type="submission" date="2021-02" db="EMBL/GenBank/DDBJ databases">
        <authorList>
            <person name="Nowell W R."/>
        </authorList>
    </citation>
    <scope>NUCLEOTIDE SEQUENCE</scope>
    <source>
        <strain evidence="3">Ploen Becks lab</strain>
    </source>
</reference>
<dbReference type="SUPFAM" id="SSF52129">
    <property type="entry name" value="Caspase-like"/>
    <property type="match status" value="1"/>
</dbReference>
<dbReference type="AlphaFoldDB" id="A0A813ZA04"/>
<dbReference type="InterPro" id="IPR001309">
    <property type="entry name" value="Pept_C14_p20"/>
</dbReference>
<dbReference type="InterPro" id="IPR036179">
    <property type="entry name" value="Ig-like_dom_sf"/>
</dbReference>
<dbReference type="GO" id="GO:0006508">
    <property type="term" value="P:proteolysis"/>
    <property type="evidence" value="ECO:0007669"/>
    <property type="project" value="InterPro"/>
</dbReference>
<dbReference type="InterPro" id="IPR013098">
    <property type="entry name" value="Ig_I-set"/>
</dbReference>
<dbReference type="CDD" id="cd00096">
    <property type="entry name" value="Ig"/>
    <property type="match status" value="1"/>
</dbReference>
<feature type="domain" description="Ig-like" evidence="2">
    <location>
        <begin position="109"/>
        <end position="184"/>
    </location>
</feature>
<dbReference type="SMART" id="SM00409">
    <property type="entry name" value="IG"/>
    <property type="match status" value="2"/>
</dbReference>
<dbReference type="Gene3D" id="3.40.50.1460">
    <property type="match status" value="1"/>
</dbReference>
<dbReference type="OrthoDB" id="10010359at2759"/>
<dbReference type="PROSITE" id="PS50835">
    <property type="entry name" value="IG_LIKE"/>
    <property type="match status" value="2"/>
</dbReference>
<dbReference type="SUPFAM" id="SSF48726">
    <property type="entry name" value="Immunoglobulin"/>
    <property type="match status" value="2"/>
</dbReference>
<evidence type="ECO:0000313" key="4">
    <source>
        <dbReference type="Proteomes" id="UP000663879"/>
    </source>
</evidence>
<gene>
    <name evidence="3" type="ORF">OXX778_LOCUS11176</name>
</gene>
<feature type="domain" description="Caspase family p20" evidence="1">
    <location>
        <begin position="299"/>
        <end position="394"/>
    </location>
</feature>
<dbReference type="InterPro" id="IPR011600">
    <property type="entry name" value="Pept_C14_caspase"/>
</dbReference>
<dbReference type="InterPro" id="IPR029030">
    <property type="entry name" value="Caspase-like_dom_sf"/>
</dbReference>
<name>A0A813ZA04_9BILA</name>
<evidence type="ECO:0000313" key="3">
    <source>
        <dbReference type="EMBL" id="CAF0896417.1"/>
    </source>
</evidence>
<dbReference type="GO" id="GO:0004197">
    <property type="term" value="F:cysteine-type endopeptidase activity"/>
    <property type="evidence" value="ECO:0007669"/>
    <property type="project" value="InterPro"/>
</dbReference>
<dbReference type="EMBL" id="CAJNOC010001861">
    <property type="protein sequence ID" value="CAF0896417.1"/>
    <property type="molecule type" value="Genomic_DNA"/>
</dbReference>
<dbReference type="InterPro" id="IPR013783">
    <property type="entry name" value="Ig-like_fold"/>
</dbReference>
<dbReference type="Gene3D" id="2.60.40.10">
    <property type="entry name" value="Immunoglobulins"/>
    <property type="match status" value="2"/>
</dbReference>
<organism evidence="3 4">
    <name type="scientific">Brachionus calyciflorus</name>
    <dbReference type="NCBI Taxonomy" id="104777"/>
    <lineage>
        <taxon>Eukaryota</taxon>
        <taxon>Metazoa</taxon>
        <taxon>Spiralia</taxon>
        <taxon>Gnathifera</taxon>
        <taxon>Rotifera</taxon>
        <taxon>Eurotatoria</taxon>
        <taxon>Monogononta</taxon>
        <taxon>Pseudotrocha</taxon>
        <taxon>Ploima</taxon>
        <taxon>Brachionidae</taxon>
        <taxon>Brachionus</taxon>
    </lineage>
</organism>
<accession>A0A813ZA04</accession>
<dbReference type="Pfam" id="PF07679">
    <property type="entry name" value="I-set"/>
    <property type="match status" value="1"/>
</dbReference>
<feature type="domain" description="Ig-like" evidence="2">
    <location>
        <begin position="203"/>
        <end position="284"/>
    </location>
</feature>
<protein>
    <submittedName>
        <fullName evidence="3">Uncharacterized protein</fullName>
    </submittedName>
</protein>
<dbReference type="InterPro" id="IPR007110">
    <property type="entry name" value="Ig-like_dom"/>
</dbReference>
<comment type="caution">
    <text evidence="3">The sequence shown here is derived from an EMBL/GenBank/DDBJ whole genome shotgun (WGS) entry which is preliminary data.</text>
</comment>
<dbReference type="PANTHER" id="PTHR22576:SF37">
    <property type="entry name" value="MUCOSA-ASSOCIATED LYMPHOID TISSUE LYMPHOMA TRANSLOCATION PROTEIN 1"/>
    <property type="match status" value="1"/>
</dbReference>
<dbReference type="Pfam" id="PF00656">
    <property type="entry name" value="Peptidase_C14"/>
    <property type="match status" value="1"/>
</dbReference>
<keyword evidence="4" id="KW-1185">Reference proteome</keyword>
<proteinExistence type="predicted"/>
<dbReference type="Pfam" id="PF13927">
    <property type="entry name" value="Ig_3"/>
    <property type="match status" value="1"/>
</dbReference>
<dbReference type="PROSITE" id="PS50208">
    <property type="entry name" value="CASPASE_P20"/>
    <property type="match status" value="1"/>
</dbReference>
<dbReference type="InterPro" id="IPR052039">
    <property type="entry name" value="Caspase-related_regulators"/>
</dbReference>
<dbReference type="Proteomes" id="UP000663879">
    <property type="component" value="Unassembled WGS sequence"/>
</dbReference>
<sequence length="746" mass="87277">MNLNIKYGDLYTQTNKEVIKFRNLLRECLLSNDWRLVLKNLPNSNRIRLTESDLNSIQANPSINLPNFLTTRAITLRDLYEAFDKLNLENGLLLLGKQEQPIKIKLKSPQSEIIKVRNGGLIELFCQADGFPKPSYSFYNNHNEMVARTNSLSIQNANVSHNGTYKCVISQMRKDGQNFFENVFFKVQVIADVDENLSVKISPLSIVTEVEESIEIRAHVNESNYDKLKFEWFKTNPRTLETKFISNNPSSNKHILRIDEITTDDIGRYYCQVTRESTSEKIMSSTSCQVDINEKSEFDLKIALLIGNADYERDEHRYNECLMCKSDKSHKWLSHLDIYNSLERLKIAYEKLGYIVLAFVDMNADDCLRSVKLFKKICDQADRVSVLLHVIGHGHTYSHHDYLMPVDTRLKYHLNNHQYHGLLHEISISNLHNFLELFISDDRLEPNKQFYVVVFWDLCRSQWDHQVDVEPNLDIDSLLNSTMDYTVVYGCLTGNNEYFLTEELPNLKLTKGPIVTNLLLNNLKENLSLYEIAENINKKIVELREKVCYLKDLSTIKINSTLRKVNFWLKANRNKYFYKRIADEFFLSKVYMNEEFIFDDNRRQVVKISFSNDIFLNSILLNVEYDQDLVKDIKMKYLEPIVCKKIKYDGSNQRIYRLLNLLEIYSAFGHNLITILVELKNGQSKSIDTRIPEHFENLNKKLNSIDINDYIREKKMISLNRDDWSVSSVEIYQSDSQFETTSNDDS</sequence>
<evidence type="ECO:0000259" key="1">
    <source>
        <dbReference type="PROSITE" id="PS50208"/>
    </source>
</evidence>